<keyword evidence="1" id="KW-0378">Hydrolase</keyword>
<organism evidence="1 2">
    <name type="scientific">Streptosporangium becharense</name>
    <dbReference type="NCBI Taxonomy" id="1816182"/>
    <lineage>
        <taxon>Bacteria</taxon>
        <taxon>Bacillati</taxon>
        <taxon>Actinomycetota</taxon>
        <taxon>Actinomycetes</taxon>
        <taxon>Streptosporangiales</taxon>
        <taxon>Streptosporangiaceae</taxon>
        <taxon>Streptosporangium</taxon>
    </lineage>
</organism>
<dbReference type="EMBL" id="JACHMP010000001">
    <property type="protein sequence ID" value="MBB5817093.1"/>
    <property type="molecule type" value="Genomic_DNA"/>
</dbReference>
<dbReference type="Proteomes" id="UP000540685">
    <property type="component" value="Unassembled WGS sequence"/>
</dbReference>
<evidence type="ECO:0000313" key="2">
    <source>
        <dbReference type="Proteomes" id="UP000540685"/>
    </source>
</evidence>
<dbReference type="Gene3D" id="3.40.50.1820">
    <property type="entry name" value="alpha/beta hydrolase"/>
    <property type="match status" value="2"/>
</dbReference>
<dbReference type="GO" id="GO:0004806">
    <property type="term" value="F:triacylglycerol lipase activity"/>
    <property type="evidence" value="ECO:0007669"/>
    <property type="project" value="InterPro"/>
</dbReference>
<dbReference type="RefSeq" id="WP_184546093.1">
    <property type="nucleotide sequence ID" value="NZ_JACHMP010000001.1"/>
</dbReference>
<name>A0A7W9MEC5_9ACTN</name>
<reference evidence="1 2" key="1">
    <citation type="submission" date="2020-08" db="EMBL/GenBank/DDBJ databases">
        <title>Sequencing the genomes of 1000 actinobacteria strains.</title>
        <authorList>
            <person name="Klenk H.-P."/>
        </authorList>
    </citation>
    <scope>NUCLEOTIDE SEQUENCE [LARGE SCALE GENOMIC DNA]</scope>
    <source>
        <strain evidence="1 2">DSM 46887</strain>
    </source>
</reference>
<dbReference type="GO" id="GO:0016042">
    <property type="term" value="P:lipid catabolic process"/>
    <property type="evidence" value="ECO:0007669"/>
    <property type="project" value="InterPro"/>
</dbReference>
<gene>
    <name evidence="1" type="ORF">F4562_000155</name>
</gene>
<dbReference type="InterPro" id="IPR005152">
    <property type="entry name" value="Lipase_secreted"/>
</dbReference>
<dbReference type="PANTHER" id="PTHR34853">
    <property type="match status" value="1"/>
</dbReference>
<dbReference type="InterPro" id="IPR029058">
    <property type="entry name" value="AB_hydrolase_fold"/>
</dbReference>
<dbReference type="AlphaFoldDB" id="A0A7W9MEC5"/>
<dbReference type="SUPFAM" id="SSF53474">
    <property type="entry name" value="alpha/beta-Hydrolases"/>
    <property type="match status" value="1"/>
</dbReference>
<comment type="caution">
    <text evidence="1">The sequence shown here is derived from an EMBL/GenBank/DDBJ whole genome shotgun (WGS) entry which is preliminary data.</text>
</comment>
<accession>A0A7W9MEC5</accession>
<keyword evidence="2" id="KW-1185">Reference proteome</keyword>
<sequence>MREDRFAAAGEFYDWHEDLGGSPRGTVLRHEPLEETFLVQGAARGFRILYVSVGHAGHDIPISGLLYLPSDPAPLGGWPVISYAHGTTGIIPDAAPSLRPTAQVLGHPLLGMVPRFLEAGYAVVCTDYEGLGTAGLHPYLHGPSLSASQIDAVRAARRIAGDCSPTWLAMGHSEGGLATLFTAASASAVAPELDYRGAVATAPPTEWSTLSSQTSDMGRILTPLILHAAGYHDPSVDADDWLNDNGHVLWNAWRTSYLHEPGTVLDTFTGLYGKPLLKLASGEISDAEAAARLSESVDYDGLEVPRERLDRPVFLGEGGADEFCVPGTVERLAADLSATGSDVEYHCYAGTGHLDVPSAAFPDSLPFVRRLTAAVE</sequence>
<protein>
    <submittedName>
        <fullName evidence="1">Dienelactone hydrolase</fullName>
    </submittedName>
</protein>
<evidence type="ECO:0000313" key="1">
    <source>
        <dbReference type="EMBL" id="MBB5817093.1"/>
    </source>
</evidence>
<dbReference type="Pfam" id="PF03583">
    <property type="entry name" value="LIP"/>
    <property type="match status" value="1"/>
</dbReference>
<dbReference type="PANTHER" id="PTHR34853:SF1">
    <property type="entry name" value="LIPASE 5"/>
    <property type="match status" value="1"/>
</dbReference>
<proteinExistence type="predicted"/>
<dbReference type="PIRSF" id="PIRSF029171">
    <property type="entry name" value="Esterase_LipA"/>
    <property type="match status" value="1"/>
</dbReference>